<dbReference type="OrthoDB" id="414012at2759"/>
<proteinExistence type="predicted"/>
<evidence type="ECO:0000313" key="2">
    <source>
        <dbReference type="Proteomes" id="UP000186817"/>
    </source>
</evidence>
<dbReference type="Proteomes" id="UP000186817">
    <property type="component" value="Unassembled WGS sequence"/>
</dbReference>
<evidence type="ECO:0000313" key="1">
    <source>
        <dbReference type="EMBL" id="OLP89179.1"/>
    </source>
</evidence>
<dbReference type="AlphaFoldDB" id="A0A1Q9D1X1"/>
<accession>A0A1Q9D1X1</accession>
<comment type="caution">
    <text evidence="1">The sequence shown here is derived from an EMBL/GenBank/DDBJ whole genome shotgun (WGS) entry which is preliminary data.</text>
</comment>
<sequence>MVTQLLDMYPDEQLVLLEIGGFLGGSMRRWLQHAPNLMAVLLERDYFGQSGKELADTVQSLSLQNRELGGVLGCCEEALDSLENMRQLDGGAHTLFSNLWEFRERLVINFNGFPLGLLEVHRLGLIPDLVYIDTDKYMDELWVAHALWPGALLAGDDWTWDKARAVVMRFVRKFNYTLRVSAETWVVFAPSTARPRWRTPPIRPRGVAQKHWDLPWLNV</sequence>
<name>A0A1Q9D1X1_SYMMI</name>
<gene>
    <name evidence="1" type="ORF">AK812_SmicGene29383</name>
</gene>
<reference evidence="1 2" key="1">
    <citation type="submission" date="2016-02" db="EMBL/GenBank/DDBJ databases">
        <title>Genome analysis of coral dinoflagellate symbionts highlights evolutionary adaptations to a symbiotic lifestyle.</title>
        <authorList>
            <person name="Aranda M."/>
            <person name="Li Y."/>
            <person name="Liew Y.J."/>
            <person name="Baumgarten S."/>
            <person name="Simakov O."/>
            <person name="Wilson M."/>
            <person name="Piel J."/>
            <person name="Ashoor H."/>
            <person name="Bougouffa S."/>
            <person name="Bajic V.B."/>
            <person name="Ryu T."/>
            <person name="Ravasi T."/>
            <person name="Bayer T."/>
            <person name="Micklem G."/>
            <person name="Kim H."/>
            <person name="Bhak J."/>
            <person name="Lajeunesse T.C."/>
            <person name="Voolstra C.R."/>
        </authorList>
    </citation>
    <scope>NUCLEOTIDE SEQUENCE [LARGE SCALE GENOMIC DNA]</scope>
    <source>
        <strain evidence="1 2">CCMP2467</strain>
    </source>
</reference>
<organism evidence="1 2">
    <name type="scientific">Symbiodinium microadriaticum</name>
    <name type="common">Dinoflagellate</name>
    <name type="synonym">Zooxanthella microadriatica</name>
    <dbReference type="NCBI Taxonomy" id="2951"/>
    <lineage>
        <taxon>Eukaryota</taxon>
        <taxon>Sar</taxon>
        <taxon>Alveolata</taxon>
        <taxon>Dinophyceae</taxon>
        <taxon>Suessiales</taxon>
        <taxon>Symbiodiniaceae</taxon>
        <taxon>Symbiodinium</taxon>
    </lineage>
</organism>
<dbReference type="EMBL" id="LSRX01000774">
    <property type="protein sequence ID" value="OLP89179.1"/>
    <property type="molecule type" value="Genomic_DNA"/>
</dbReference>
<protein>
    <submittedName>
        <fullName evidence="1">Uncharacterized protein</fullName>
    </submittedName>
</protein>
<keyword evidence="2" id="KW-1185">Reference proteome</keyword>